<dbReference type="EMBL" id="FOAP01000011">
    <property type="protein sequence ID" value="SEM08243.1"/>
    <property type="molecule type" value="Genomic_DNA"/>
</dbReference>
<evidence type="ECO:0000256" key="4">
    <source>
        <dbReference type="ARBA" id="ARBA00022989"/>
    </source>
</evidence>
<gene>
    <name evidence="8" type="ORF">SAMN05444354_11191</name>
</gene>
<proteinExistence type="predicted"/>
<sequence>MLPGIVLLLVTGSVFFFSLVIFTVLAKAYEQYQERYVAKSMNDLSDMFLFIDPRQMLILNVASMCLLGILSYIVFNPIMCVGATIFGFFLPMLLVKYYRKRRIKKFNVQLVDALQAMANAFKAGLTFPQAIEHVAREALPPLSQEFGLFVKEVKLGVPLEEGLINMGKRVGSDDLELVVVSTNISRQLGGNMAEMFETISMVIRERFRLEGKIDALTSQGKLQGWIVASMPAILGLVLNSMRPDLMEPMMDHMFGYVLVTVIAIMEILGILIIRRIVNIDI</sequence>
<evidence type="ECO:0000256" key="1">
    <source>
        <dbReference type="ARBA" id="ARBA00004651"/>
    </source>
</evidence>
<dbReference type="GO" id="GO:0005886">
    <property type="term" value="C:plasma membrane"/>
    <property type="evidence" value="ECO:0007669"/>
    <property type="project" value="UniProtKB-SubCell"/>
</dbReference>
<accession>A0A1H7VG98</accession>
<feature type="domain" description="Type II secretion system protein GspF" evidence="7">
    <location>
        <begin position="114"/>
        <end position="237"/>
    </location>
</feature>
<feature type="transmembrane region" description="Helical" evidence="6">
    <location>
        <begin position="222"/>
        <end position="241"/>
    </location>
</feature>
<feature type="transmembrane region" description="Helical" evidence="6">
    <location>
        <begin position="81"/>
        <end position="98"/>
    </location>
</feature>
<comment type="subcellular location">
    <subcellularLocation>
        <location evidence="1">Cell membrane</location>
        <topology evidence="1">Multi-pass membrane protein</topology>
    </subcellularLocation>
</comment>
<keyword evidence="4 6" id="KW-1133">Transmembrane helix</keyword>
<keyword evidence="2" id="KW-1003">Cell membrane</keyword>
<evidence type="ECO:0000313" key="8">
    <source>
        <dbReference type="EMBL" id="SEM08243.1"/>
    </source>
</evidence>
<feature type="transmembrane region" description="Helical" evidence="6">
    <location>
        <begin position="57"/>
        <end position="75"/>
    </location>
</feature>
<name>A0A1H7VG98_STIAU</name>
<dbReference type="OrthoDB" id="597333at2"/>
<evidence type="ECO:0000256" key="5">
    <source>
        <dbReference type="ARBA" id="ARBA00023136"/>
    </source>
</evidence>
<protein>
    <submittedName>
        <fullName evidence="8">Type II secretion system protein F (GspF)</fullName>
    </submittedName>
</protein>
<dbReference type="Gene3D" id="1.20.81.30">
    <property type="entry name" value="Type II secretion system (T2SS), domain F"/>
    <property type="match status" value="1"/>
</dbReference>
<evidence type="ECO:0000256" key="2">
    <source>
        <dbReference type="ARBA" id="ARBA00022475"/>
    </source>
</evidence>
<evidence type="ECO:0000256" key="6">
    <source>
        <dbReference type="SAM" id="Phobius"/>
    </source>
</evidence>
<reference evidence="9" key="1">
    <citation type="submission" date="2016-10" db="EMBL/GenBank/DDBJ databases">
        <authorList>
            <person name="Varghese N."/>
            <person name="Submissions S."/>
        </authorList>
    </citation>
    <scope>NUCLEOTIDE SEQUENCE [LARGE SCALE GENOMIC DNA]</scope>
    <source>
        <strain evidence="9">DSM 17044</strain>
    </source>
</reference>
<organism evidence="8 9">
    <name type="scientific">Stigmatella aurantiaca</name>
    <dbReference type="NCBI Taxonomy" id="41"/>
    <lineage>
        <taxon>Bacteria</taxon>
        <taxon>Pseudomonadati</taxon>
        <taxon>Myxococcota</taxon>
        <taxon>Myxococcia</taxon>
        <taxon>Myxococcales</taxon>
        <taxon>Cystobacterineae</taxon>
        <taxon>Archangiaceae</taxon>
        <taxon>Stigmatella</taxon>
    </lineage>
</organism>
<dbReference type="PANTHER" id="PTHR35007">
    <property type="entry name" value="INTEGRAL MEMBRANE PROTEIN-RELATED"/>
    <property type="match status" value="1"/>
</dbReference>
<evidence type="ECO:0000259" key="7">
    <source>
        <dbReference type="Pfam" id="PF00482"/>
    </source>
</evidence>
<keyword evidence="5 6" id="KW-0472">Membrane</keyword>
<dbReference type="InterPro" id="IPR018076">
    <property type="entry name" value="T2SS_GspF_dom"/>
</dbReference>
<evidence type="ECO:0000256" key="3">
    <source>
        <dbReference type="ARBA" id="ARBA00022692"/>
    </source>
</evidence>
<dbReference type="AlphaFoldDB" id="A0A1H7VG98"/>
<feature type="transmembrane region" description="Helical" evidence="6">
    <location>
        <begin position="253"/>
        <end position="273"/>
    </location>
</feature>
<dbReference type="RefSeq" id="WP_075008359.1">
    <property type="nucleotide sequence ID" value="NZ_FOAP01000011.1"/>
</dbReference>
<dbReference type="Pfam" id="PF00482">
    <property type="entry name" value="T2SSF"/>
    <property type="match status" value="1"/>
</dbReference>
<dbReference type="InterPro" id="IPR042094">
    <property type="entry name" value="T2SS_GspF_sf"/>
</dbReference>
<dbReference type="Proteomes" id="UP000182719">
    <property type="component" value="Unassembled WGS sequence"/>
</dbReference>
<keyword evidence="9" id="KW-1185">Reference proteome</keyword>
<evidence type="ECO:0000313" key="9">
    <source>
        <dbReference type="Proteomes" id="UP000182719"/>
    </source>
</evidence>
<feature type="transmembrane region" description="Helical" evidence="6">
    <location>
        <begin position="6"/>
        <end position="26"/>
    </location>
</feature>
<keyword evidence="3 6" id="KW-0812">Transmembrane</keyword>
<dbReference type="PANTHER" id="PTHR35007:SF1">
    <property type="entry name" value="PILUS ASSEMBLY PROTEIN"/>
    <property type="match status" value="1"/>
</dbReference>